<reference evidence="2 3" key="1">
    <citation type="submission" date="2007-06" db="EMBL/GenBank/DDBJ databases">
        <title>The Genome Sequence of Coccidioides posadasii RMSCC_3488.</title>
        <authorList>
            <consortium name="Coccidioides Genome Resources Consortium"/>
            <consortium name="The Broad Institute Genome Sequencing Platform"/>
            <person name="Henn M.R."/>
            <person name="Sykes S."/>
            <person name="Young S."/>
            <person name="Jaffe D."/>
            <person name="Berlin A."/>
            <person name="Alvarez P."/>
            <person name="Butler J."/>
            <person name="Gnerre S."/>
            <person name="Grabherr M."/>
            <person name="Mauceli E."/>
            <person name="Brockman W."/>
            <person name="Kodira C."/>
            <person name="Alvarado L."/>
            <person name="Zeng Q."/>
            <person name="Crawford M."/>
            <person name="Antoine C."/>
            <person name="Devon K."/>
            <person name="Galgiani J."/>
            <person name="Orsborn K."/>
            <person name="Lewis M.L."/>
            <person name="Nusbaum C."/>
            <person name="Galagan J."/>
            <person name="Birren B."/>
        </authorList>
    </citation>
    <scope>NUCLEOTIDE SEQUENCE [LARGE SCALE GENOMIC DNA]</scope>
    <source>
        <strain evidence="2 3">RMSCC 3488</strain>
    </source>
</reference>
<reference evidence="3" key="2">
    <citation type="journal article" date="2009" name="Genome Res.">
        <title>Comparative genomic analyses of the human fungal pathogens Coccidioides and their relatives.</title>
        <authorList>
            <person name="Sharpton T.J."/>
            <person name="Stajich J.E."/>
            <person name="Rounsley S.D."/>
            <person name="Gardner M.J."/>
            <person name="Wortman J.R."/>
            <person name="Jordar V.S."/>
            <person name="Maiti R."/>
            <person name="Kodira C.D."/>
            <person name="Neafsey D.E."/>
            <person name="Zeng Q."/>
            <person name="Hung C.-Y."/>
            <person name="McMahan C."/>
            <person name="Muszewska A."/>
            <person name="Grynberg M."/>
            <person name="Mandel M.A."/>
            <person name="Kellner E.M."/>
            <person name="Barker B.M."/>
            <person name="Galgiani J.N."/>
            <person name="Orbach M.J."/>
            <person name="Kirkland T.N."/>
            <person name="Cole G.T."/>
            <person name="Henn M.R."/>
            <person name="Birren B.W."/>
            <person name="Taylor J.W."/>
        </authorList>
    </citation>
    <scope>NUCLEOTIDE SEQUENCE [LARGE SCALE GENOMIC DNA]</scope>
    <source>
        <strain evidence="3">RMSCC 3488</strain>
    </source>
</reference>
<sequence length="102" mass="10640">MHGHICVYGVEATALEGCAGTYISTSVVSRSDNTGLGIRHPNESTVVRCHASRSESGKACPQATEPNIGLRELPRSKGTRGASAVPDPGLTAICTGHKRKLV</sequence>
<gene>
    <name evidence="2" type="ORF">CPAG_07841</name>
</gene>
<evidence type="ECO:0000313" key="3">
    <source>
        <dbReference type="Proteomes" id="UP000054567"/>
    </source>
</evidence>
<dbReference type="AlphaFoldDB" id="A0A0J6FR85"/>
<name>A0A0J6FR85_COCPO</name>
<dbReference type="EMBL" id="DS268113">
    <property type="protein sequence ID" value="KMM71534.1"/>
    <property type="molecule type" value="Genomic_DNA"/>
</dbReference>
<proteinExistence type="predicted"/>
<reference evidence="3" key="3">
    <citation type="journal article" date="2010" name="Genome Res.">
        <title>Population genomic sequencing of Coccidioides fungi reveals recent hybridization and transposon control.</title>
        <authorList>
            <person name="Neafsey D.E."/>
            <person name="Barker B.M."/>
            <person name="Sharpton T.J."/>
            <person name="Stajich J.E."/>
            <person name="Park D.J."/>
            <person name="Whiston E."/>
            <person name="Hung C.-Y."/>
            <person name="McMahan C."/>
            <person name="White J."/>
            <person name="Sykes S."/>
            <person name="Heiman D."/>
            <person name="Young S."/>
            <person name="Zeng Q."/>
            <person name="Abouelleil A."/>
            <person name="Aftuck L."/>
            <person name="Bessette D."/>
            <person name="Brown A."/>
            <person name="FitzGerald M."/>
            <person name="Lui A."/>
            <person name="Macdonald J.P."/>
            <person name="Priest M."/>
            <person name="Orbach M.J."/>
            <person name="Galgiani J.N."/>
            <person name="Kirkland T.N."/>
            <person name="Cole G.T."/>
            <person name="Birren B.W."/>
            <person name="Henn M.R."/>
            <person name="Taylor J.W."/>
            <person name="Rounsley S.D."/>
        </authorList>
    </citation>
    <scope>NUCLEOTIDE SEQUENCE [LARGE SCALE GENOMIC DNA]</scope>
    <source>
        <strain evidence="3">RMSCC 3488</strain>
    </source>
</reference>
<dbReference type="Proteomes" id="UP000054567">
    <property type="component" value="Unassembled WGS sequence"/>
</dbReference>
<protein>
    <submittedName>
        <fullName evidence="2">Uncharacterized protein</fullName>
    </submittedName>
</protein>
<accession>A0A0J6FR85</accession>
<feature type="region of interest" description="Disordered" evidence="1">
    <location>
        <begin position="53"/>
        <end position="89"/>
    </location>
</feature>
<dbReference type="VEuPathDB" id="FungiDB:CPAG_07841"/>
<evidence type="ECO:0000256" key="1">
    <source>
        <dbReference type="SAM" id="MobiDB-lite"/>
    </source>
</evidence>
<evidence type="ECO:0000313" key="2">
    <source>
        <dbReference type="EMBL" id="KMM71534.1"/>
    </source>
</evidence>
<organism evidence="2 3">
    <name type="scientific">Coccidioides posadasii RMSCC 3488</name>
    <dbReference type="NCBI Taxonomy" id="454284"/>
    <lineage>
        <taxon>Eukaryota</taxon>
        <taxon>Fungi</taxon>
        <taxon>Dikarya</taxon>
        <taxon>Ascomycota</taxon>
        <taxon>Pezizomycotina</taxon>
        <taxon>Eurotiomycetes</taxon>
        <taxon>Eurotiomycetidae</taxon>
        <taxon>Onygenales</taxon>
        <taxon>Onygenaceae</taxon>
        <taxon>Coccidioides</taxon>
    </lineage>
</organism>